<evidence type="ECO:0000313" key="12">
    <source>
        <dbReference type="Proteomes" id="UP001595896"/>
    </source>
</evidence>
<gene>
    <name evidence="11" type="ORF">ACFO4L_12745</name>
</gene>
<name>A0ABV9NVW3_9BACI</name>
<organism evidence="11 12">
    <name type="scientific">Bacillus daqingensis</name>
    <dbReference type="NCBI Taxonomy" id="872396"/>
    <lineage>
        <taxon>Bacteria</taxon>
        <taxon>Bacillati</taxon>
        <taxon>Bacillota</taxon>
        <taxon>Bacilli</taxon>
        <taxon>Bacillales</taxon>
        <taxon>Bacillaceae</taxon>
        <taxon>Bacillus</taxon>
    </lineage>
</organism>
<evidence type="ECO:0000256" key="4">
    <source>
        <dbReference type="ARBA" id="ARBA00023239"/>
    </source>
</evidence>
<evidence type="ECO:0000256" key="6">
    <source>
        <dbReference type="ARBA" id="ARBA00037589"/>
    </source>
</evidence>
<proteinExistence type="inferred from homology"/>
<dbReference type="Pfam" id="PF02602">
    <property type="entry name" value="HEM4"/>
    <property type="match status" value="1"/>
</dbReference>
<sequence length="234" mass="25729">MNKPLRLLITRAAHQQQPVADLIRRAGMEPVSLPLIRIQMLPAQLPEPANSWVAFTSVNSVTWWKESGAGAPEKTACVGEKTAHACREAGYPVSLVPDVYDAEHLAAALEVATSEGDVVLYPRSAKARTYLRDYLMNRGRNVIDLPVYDTIPNENGREALQQQLPDLDGVLFFSPTAVRAFFELGGSDAGLFFGCVGTKTEEELRRFTDAEALTPDTYTAEALIELISLRKGVR</sequence>
<evidence type="ECO:0000256" key="9">
    <source>
        <dbReference type="RuleBase" id="RU366031"/>
    </source>
</evidence>
<dbReference type="GO" id="GO:0004852">
    <property type="term" value="F:uroporphyrinogen-III synthase activity"/>
    <property type="evidence" value="ECO:0007669"/>
    <property type="project" value="UniProtKB-EC"/>
</dbReference>
<evidence type="ECO:0000259" key="10">
    <source>
        <dbReference type="Pfam" id="PF02602"/>
    </source>
</evidence>
<comment type="catalytic activity">
    <reaction evidence="8 9">
        <text>hydroxymethylbilane = uroporphyrinogen III + H2O</text>
        <dbReference type="Rhea" id="RHEA:18965"/>
        <dbReference type="ChEBI" id="CHEBI:15377"/>
        <dbReference type="ChEBI" id="CHEBI:57308"/>
        <dbReference type="ChEBI" id="CHEBI:57845"/>
        <dbReference type="EC" id="4.2.1.75"/>
    </reaction>
</comment>
<dbReference type="PANTHER" id="PTHR38042:SF1">
    <property type="entry name" value="UROPORPHYRINOGEN-III SYNTHASE, CHLOROPLASTIC"/>
    <property type="match status" value="1"/>
</dbReference>
<comment type="function">
    <text evidence="6 9">Catalyzes cyclization of the linear tetrapyrrole, hydroxymethylbilane, to the macrocyclic uroporphyrinogen III.</text>
</comment>
<dbReference type="InterPro" id="IPR036108">
    <property type="entry name" value="4pyrrol_syn_uPrphyn_synt_sf"/>
</dbReference>
<dbReference type="CDD" id="cd06578">
    <property type="entry name" value="HemD"/>
    <property type="match status" value="1"/>
</dbReference>
<dbReference type="Gene3D" id="3.40.50.10090">
    <property type="match status" value="2"/>
</dbReference>
<evidence type="ECO:0000256" key="8">
    <source>
        <dbReference type="ARBA" id="ARBA00048617"/>
    </source>
</evidence>
<keyword evidence="12" id="KW-1185">Reference proteome</keyword>
<dbReference type="PANTHER" id="PTHR38042">
    <property type="entry name" value="UROPORPHYRINOGEN-III SYNTHASE, CHLOROPLASTIC"/>
    <property type="match status" value="1"/>
</dbReference>
<protein>
    <recommendedName>
        <fullName evidence="7 9">Uroporphyrinogen-III synthase</fullName>
        <ecNumber evidence="3 9">4.2.1.75</ecNumber>
    </recommendedName>
</protein>
<comment type="similarity">
    <text evidence="2 9">Belongs to the uroporphyrinogen-III synthase family.</text>
</comment>
<dbReference type="SUPFAM" id="SSF69618">
    <property type="entry name" value="HemD-like"/>
    <property type="match status" value="1"/>
</dbReference>
<dbReference type="EC" id="4.2.1.75" evidence="3 9"/>
<dbReference type="RefSeq" id="WP_377910058.1">
    <property type="nucleotide sequence ID" value="NZ_JBHSGK010000013.1"/>
</dbReference>
<evidence type="ECO:0000313" key="11">
    <source>
        <dbReference type="EMBL" id="MFC4737463.1"/>
    </source>
</evidence>
<reference evidence="12" key="1">
    <citation type="journal article" date="2019" name="Int. J. Syst. Evol. Microbiol.">
        <title>The Global Catalogue of Microorganisms (GCM) 10K type strain sequencing project: providing services to taxonomists for standard genome sequencing and annotation.</title>
        <authorList>
            <consortium name="The Broad Institute Genomics Platform"/>
            <consortium name="The Broad Institute Genome Sequencing Center for Infectious Disease"/>
            <person name="Wu L."/>
            <person name="Ma J."/>
        </authorList>
    </citation>
    <scope>NUCLEOTIDE SEQUENCE [LARGE SCALE GENOMIC DNA]</scope>
    <source>
        <strain evidence="12">JCM 12165</strain>
    </source>
</reference>
<feature type="domain" description="Tetrapyrrole biosynthesis uroporphyrinogen III synthase" evidence="10">
    <location>
        <begin position="19"/>
        <end position="225"/>
    </location>
</feature>
<accession>A0ABV9NVW3</accession>
<comment type="caution">
    <text evidence="11">The sequence shown here is derived from an EMBL/GenBank/DDBJ whole genome shotgun (WGS) entry which is preliminary data.</text>
</comment>
<evidence type="ECO:0000256" key="2">
    <source>
        <dbReference type="ARBA" id="ARBA00008133"/>
    </source>
</evidence>
<evidence type="ECO:0000256" key="5">
    <source>
        <dbReference type="ARBA" id="ARBA00023244"/>
    </source>
</evidence>
<dbReference type="EMBL" id="JBHSGK010000013">
    <property type="protein sequence ID" value="MFC4737463.1"/>
    <property type="molecule type" value="Genomic_DNA"/>
</dbReference>
<dbReference type="InterPro" id="IPR003754">
    <property type="entry name" value="4pyrrol_synth_uPrphyn_synth"/>
</dbReference>
<evidence type="ECO:0000256" key="7">
    <source>
        <dbReference type="ARBA" id="ARBA00040167"/>
    </source>
</evidence>
<comment type="pathway">
    <text evidence="1 9">Porphyrin-containing compound metabolism; protoporphyrin-IX biosynthesis; coproporphyrinogen-III from 5-aminolevulinate: step 3/4.</text>
</comment>
<dbReference type="InterPro" id="IPR039793">
    <property type="entry name" value="UROS/Hem4"/>
</dbReference>
<evidence type="ECO:0000256" key="3">
    <source>
        <dbReference type="ARBA" id="ARBA00013109"/>
    </source>
</evidence>
<evidence type="ECO:0000256" key="1">
    <source>
        <dbReference type="ARBA" id="ARBA00004772"/>
    </source>
</evidence>
<keyword evidence="5 9" id="KW-0627">Porphyrin biosynthesis</keyword>
<dbReference type="Proteomes" id="UP001595896">
    <property type="component" value="Unassembled WGS sequence"/>
</dbReference>
<keyword evidence="4 9" id="KW-0456">Lyase</keyword>